<keyword evidence="1" id="KW-0805">Transcription regulation</keyword>
<evidence type="ECO:0000256" key="1">
    <source>
        <dbReference type="ARBA" id="ARBA00023015"/>
    </source>
</evidence>
<dbReference type="Proteomes" id="UP000267464">
    <property type="component" value="Unassembled WGS sequence"/>
</dbReference>
<dbReference type="PANTHER" id="PTHR46796">
    <property type="entry name" value="HTH-TYPE TRANSCRIPTIONAL ACTIVATOR RHAS-RELATED"/>
    <property type="match status" value="1"/>
</dbReference>
<dbReference type="Pfam" id="PF12833">
    <property type="entry name" value="HTH_18"/>
    <property type="match status" value="1"/>
</dbReference>
<dbReference type="GO" id="GO:0003700">
    <property type="term" value="F:DNA-binding transcription factor activity"/>
    <property type="evidence" value="ECO:0007669"/>
    <property type="project" value="InterPro"/>
</dbReference>
<name>A0A3N7JTA6_9BURK</name>
<accession>A0A3N7JTA6</accession>
<dbReference type="AlphaFoldDB" id="A0A3N7JTA6"/>
<protein>
    <submittedName>
        <fullName evidence="5">AraC family transcriptional regulator</fullName>
    </submittedName>
</protein>
<dbReference type="OrthoDB" id="9789899at2"/>
<evidence type="ECO:0000313" key="5">
    <source>
        <dbReference type="EMBL" id="RQP24179.1"/>
    </source>
</evidence>
<dbReference type="InterPro" id="IPR018060">
    <property type="entry name" value="HTH_AraC"/>
</dbReference>
<dbReference type="PANTHER" id="PTHR46796:SF7">
    <property type="entry name" value="ARAC FAMILY TRANSCRIPTIONAL REGULATOR"/>
    <property type="match status" value="1"/>
</dbReference>
<sequence length="313" mass="33978">MDPLVDVFEAMRVENALYARLEATAPWGLKTRGVDGTARFGLILRGGCWLTLDDESMTQAPVALVAGDCFVIPHGRPYTLRDAPKSPTVNCVDAIKGNVGGVVKVGGPGDGPQTVVVSGWFNFDQEGARPLLDLLPPLIHIRMDHERTQLLQSTLQVLAMETSQRGLGSGLVVSRLADIIFMQAVRAHVESVDAESGSGWFAALADRRLGAALRLLHKDLSAAWTVESLAEAAGMSRSAFAMRFKEKIGQSPLDYLTRWRMFRASHLLRRTDKAMVEVAGSVGYESEAAFNKAFKRVAGVAPGAYRRQMQVAA</sequence>
<dbReference type="PROSITE" id="PS01124">
    <property type="entry name" value="HTH_ARAC_FAMILY_2"/>
    <property type="match status" value="1"/>
</dbReference>
<reference evidence="5 6" key="1">
    <citation type="submission" date="2018-08" db="EMBL/GenBank/DDBJ databases">
        <authorList>
            <person name="Khan S.A."/>
            <person name="Jeon C.O."/>
            <person name="Chun B.H."/>
            <person name="Jeong S.E."/>
        </authorList>
    </citation>
    <scope>NUCLEOTIDE SEQUENCE [LARGE SCALE GENOMIC DNA]</scope>
    <source>
        <strain evidence="5 6">S-16</strain>
    </source>
</reference>
<dbReference type="Pfam" id="PF12852">
    <property type="entry name" value="Cupin_6"/>
    <property type="match status" value="1"/>
</dbReference>
<keyword evidence="6" id="KW-1185">Reference proteome</keyword>
<evidence type="ECO:0000256" key="3">
    <source>
        <dbReference type="ARBA" id="ARBA00023163"/>
    </source>
</evidence>
<keyword evidence="3" id="KW-0804">Transcription</keyword>
<dbReference type="InterPro" id="IPR032783">
    <property type="entry name" value="AraC_lig"/>
</dbReference>
<dbReference type="InterPro" id="IPR020449">
    <property type="entry name" value="Tscrpt_reg_AraC-type_HTH"/>
</dbReference>
<proteinExistence type="predicted"/>
<organism evidence="5 6">
    <name type="scientific">Piscinibacter terrae</name>
    <dbReference type="NCBI Taxonomy" id="2496871"/>
    <lineage>
        <taxon>Bacteria</taxon>
        <taxon>Pseudomonadati</taxon>
        <taxon>Pseudomonadota</taxon>
        <taxon>Betaproteobacteria</taxon>
        <taxon>Burkholderiales</taxon>
        <taxon>Sphaerotilaceae</taxon>
        <taxon>Piscinibacter</taxon>
    </lineage>
</organism>
<dbReference type="SMART" id="SM00342">
    <property type="entry name" value="HTH_ARAC"/>
    <property type="match status" value="1"/>
</dbReference>
<dbReference type="SUPFAM" id="SSF46689">
    <property type="entry name" value="Homeodomain-like"/>
    <property type="match status" value="2"/>
</dbReference>
<dbReference type="PRINTS" id="PR00032">
    <property type="entry name" value="HTHARAC"/>
</dbReference>
<gene>
    <name evidence="5" type="ORF">DZC73_12725</name>
</gene>
<evidence type="ECO:0000313" key="6">
    <source>
        <dbReference type="Proteomes" id="UP000267464"/>
    </source>
</evidence>
<reference evidence="5 6" key="2">
    <citation type="submission" date="2018-12" db="EMBL/GenBank/DDBJ databases">
        <title>Rhizobacter gummiphilus sp. nov., a rubber-degrading bacterium isolated from the soil of a botanical garden in Japan.</title>
        <authorList>
            <person name="Shunsuke S.S."/>
        </authorList>
    </citation>
    <scope>NUCLEOTIDE SEQUENCE [LARGE SCALE GENOMIC DNA]</scope>
    <source>
        <strain evidence="5 6">S-16</strain>
    </source>
</reference>
<dbReference type="InterPro" id="IPR050204">
    <property type="entry name" value="AraC_XylS_family_regulators"/>
</dbReference>
<feature type="domain" description="HTH araC/xylS-type" evidence="4">
    <location>
        <begin position="210"/>
        <end position="308"/>
    </location>
</feature>
<comment type="caution">
    <text evidence="5">The sequence shown here is derived from an EMBL/GenBank/DDBJ whole genome shotgun (WGS) entry which is preliminary data.</text>
</comment>
<dbReference type="EMBL" id="QUSW01000003">
    <property type="protein sequence ID" value="RQP24179.1"/>
    <property type="molecule type" value="Genomic_DNA"/>
</dbReference>
<keyword evidence="2" id="KW-0238">DNA-binding</keyword>
<dbReference type="RefSeq" id="WP_124540632.1">
    <property type="nucleotide sequence ID" value="NZ_QUSW01000003.1"/>
</dbReference>
<evidence type="ECO:0000259" key="4">
    <source>
        <dbReference type="PROSITE" id="PS01124"/>
    </source>
</evidence>
<dbReference type="Gene3D" id="1.10.10.60">
    <property type="entry name" value="Homeodomain-like"/>
    <property type="match status" value="2"/>
</dbReference>
<dbReference type="GO" id="GO:0043565">
    <property type="term" value="F:sequence-specific DNA binding"/>
    <property type="evidence" value="ECO:0007669"/>
    <property type="project" value="InterPro"/>
</dbReference>
<evidence type="ECO:0000256" key="2">
    <source>
        <dbReference type="ARBA" id="ARBA00023125"/>
    </source>
</evidence>
<dbReference type="InterPro" id="IPR009057">
    <property type="entry name" value="Homeodomain-like_sf"/>
</dbReference>